<evidence type="ECO:0000313" key="2">
    <source>
        <dbReference type="Proteomes" id="UP000257109"/>
    </source>
</evidence>
<name>A0A371FAX6_MUCPR</name>
<dbReference type="AlphaFoldDB" id="A0A371FAX6"/>
<feature type="non-terminal residue" evidence="1">
    <location>
        <position position="1"/>
    </location>
</feature>
<dbReference type="EMBL" id="QJKJ01009837">
    <property type="protein sequence ID" value="RDX75444.1"/>
    <property type="molecule type" value="Genomic_DNA"/>
</dbReference>
<keyword evidence="2" id="KW-1185">Reference proteome</keyword>
<comment type="caution">
    <text evidence="1">The sequence shown here is derived from an EMBL/GenBank/DDBJ whole genome shotgun (WGS) entry which is preliminary data.</text>
</comment>
<dbReference type="PANTHER" id="PTHR33223:SF8">
    <property type="entry name" value="OS04G0172440 PROTEIN"/>
    <property type="match status" value="1"/>
</dbReference>
<dbReference type="OrthoDB" id="675927at2759"/>
<gene>
    <name evidence="1" type="ORF">CR513_44669</name>
</gene>
<protein>
    <recommendedName>
        <fullName evidence="3">Retrotransposon gag domain-containing protein</fullName>
    </recommendedName>
</protein>
<accession>A0A371FAX6</accession>
<dbReference type="PANTHER" id="PTHR33223">
    <property type="entry name" value="CCHC-TYPE DOMAIN-CONTAINING PROTEIN"/>
    <property type="match status" value="1"/>
</dbReference>
<dbReference type="Proteomes" id="UP000257109">
    <property type="component" value="Unassembled WGS sequence"/>
</dbReference>
<reference evidence="1" key="1">
    <citation type="submission" date="2018-05" db="EMBL/GenBank/DDBJ databases">
        <title>Draft genome of Mucuna pruriens seed.</title>
        <authorList>
            <person name="Nnadi N.E."/>
            <person name="Vos R."/>
            <person name="Hasami M.H."/>
            <person name="Devisetty U.K."/>
            <person name="Aguiy J.C."/>
        </authorList>
    </citation>
    <scope>NUCLEOTIDE SEQUENCE [LARGE SCALE GENOMIC DNA]</scope>
    <source>
        <strain evidence="1">JCA_2017</strain>
    </source>
</reference>
<evidence type="ECO:0000313" key="1">
    <source>
        <dbReference type="EMBL" id="RDX75444.1"/>
    </source>
</evidence>
<sequence>MHNRLEPNLWQTRPTLAIQKVTPPAQEKLNLLKERLQDIKGTDSHSLDVVDLCLVPDVGLPANFKTPKFEKYKGSICPRVHLAMYCRKMVAYIHNDKILVHCFQDNLTGVTLSWGRIRTWRDLAEAFLRQYKYNEDMTPYRSRLQNLSKRE</sequence>
<evidence type="ECO:0008006" key="3">
    <source>
        <dbReference type="Google" id="ProtNLM"/>
    </source>
</evidence>
<organism evidence="1 2">
    <name type="scientific">Mucuna pruriens</name>
    <name type="common">Velvet bean</name>
    <name type="synonym">Dolichos pruriens</name>
    <dbReference type="NCBI Taxonomy" id="157652"/>
    <lineage>
        <taxon>Eukaryota</taxon>
        <taxon>Viridiplantae</taxon>
        <taxon>Streptophyta</taxon>
        <taxon>Embryophyta</taxon>
        <taxon>Tracheophyta</taxon>
        <taxon>Spermatophyta</taxon>
        <taxon>Magnoliopsida</taxon>
        <taxon>eudicotyledons</taxon>
        <taxon>Gunneridae</taxon>
        <taxon>Pentapetalae</taxon>
        <taxon>rosids</taxon>
        <taxon>fabids</taxon>
        <taxon>Fabales</taxon>
        <taxon>Fabaceae</taxon>
        <taxon>Papilionoideae</taxon>
        <taxon>50 kb inversion clade</taxon>
        <taxon>NPAAA clade</taxon>
        <taxon>indigoferoid/millettioid clade</taxon>
        <taxon>Phaseoleae</taxon>
        <taxon>Mucuna</taxon>
    </lineage>
</organism>
<proteinExistence type="predicted"/>